<evidence type="ECO:0000313" key="2">
    <source>
        <dbReference type="EMBL" id="KAK6335913.1"/>
    </source>
</evidence>
<dbReference type="Proteomes" id="UP001373714">
    <property type="component" value="Unassembled WGS sequence"/>
</dbReference>
<evidence type="ECO:0000313" key="3">
    <source>
        <dbReference type="Proteomes" id="UP001373714"/>
    </source>
</evidence>
<accession>A0AAV9U7J5</accession>
<feature type="region of interest" description="Disordered" evidence="1">
    <location>
        <begin position="185"/>
        <end position="251"/>
    </location>
</feature>
<gene>
    <name evidence="2" type="ORF">TWF730_003287</name>
</gene>
<dbReference type="AlphaFoldDB" id="A0AAV9U7J5"/>
<keyword evidence="3" id="KW-1185">Reference proteome</keyword>
<proteinExistence type="predicted"/>
<dbReference type="EMBL" id="JAVHNS010000014">
    <property type="protein sequence ID" value="KAK6335913.1"/>
    <property type="molecule type" value="Genomic_DNA"/>
</dbReference>
<evidence type="ECO:0000256" key="1">
    <source>
        <dbReference type="SAM" id="MobiDB-lite"/>
    </source>
</evidence>
<protein>
    <submittedName>
        <fullName evidence="2">Uncharacterized protein</fullName>
    </submittedName>
</protein>
<feature type="compositionally biased region" description="Acidic residues" evidence="1">
    <location>
        <begin position="237"/>
        <end position="251"/>
    </location>
</feature>
<reference evidence="2 3" key="1">
    <citation type="submission" date="2019-10" db="EMBL/GenBank/DDBJ databases">
        <authorList>
            <person name="Palmer J.M."/>
        </authorList>
    </citation>
    <scope>NUCLEOTIDE SEQUENCE [LARGE SCALE GENOMIC DNA]</scope>
    <source>
        <strain evidence="2 3">TWF730</strain>
    </source>
</reference>
<name>A0AAV9U7J5_9PEZI</name>
<organism evidence="2 3">
    <name type="scientific">Orbilia blumenaviensis</name>
    <dbReference type="NCBI Taxonomy" id="1796055"/>
    <lineage>
        <taxon>Eukaryota</taxon>
        <taxon>Fungi</taxon>
        <taxon>Dikarya</taxon>
        <taxon>Ascomycota</taxon>
        <taxon>Pezizomycotina</taxon>
        <taxon>Orbiliomycetes</taxon>
        <taxon>Orbiliales</taxon>
        <taxon>Orbiliaceae</taxon>
        <taxon>Orbilia</taxon>
    </lineage>
</organism>
<sequence length="366" mass="42139">MDQQSPSTMDANDKPSTLQSGVNILDLPAHVQFSFLRRLGFHDQVLGALPTSQYWGYLLVSSLSLRRTRYSEFWFPGESKVYHNHRLLNMAAGAFFKARVKDGVITKYFLDDAGRNNLQDGDVEIYDVYEHPVPVVMDEEYMISPVGVWDVSACPYLDELALAYMPTGYEERRRLELCGEGLAQRLDGEEGGAEDYDSANDSDYEEEEEEGEEEDEGEGEGENEESEESEEKGKEENAEDEEAFINDLEETDPEELLRRTVGRQLYILVNFPGAPAMWAFELKDEDVVGKTIRETMEMAKQMVEENVRNPQQELPSHIQNRFHYDLEVRFLTWSNQYYHGCYTLLPSLQTQENGFGEHHWDCICQN</sequence>
<feature type="compositionally biased region" description="Acidic residues" evidence="1">
    <location>
        <begin position="189"/>
        <end position="230"/>
    </location>
</feature>
<comment type="caution">
    <text evidence="2">The sequence shown here is derived from an EMBL/GenBank/DDBJ whole genome shotgun (WGS) entry which is preliminary data.</text>
</comment>